<dbReference type="InterPro" id="IPR029055">
    <property type="entry name" value="Ntn_hydrolases_N"/>
</dbReference>
<feature type="binding site" evidence="9">
    <location>
        <position position="304"/>
    </location>
    <ligand>
        <name>ATP</name>
        <dbReference type="ChEBI" id="CHEBI:30616"/>
    </ligand>
</feature>
<evidence type="ECO:0000256" key="7">
    <source>
        <dbReference type="ARBA" id="ARBA00048741"/>
    </source>
</evidence>
<evidence type="ECO:0000256" key="2">
    <source>
        <dbReference type="ARBA" id="ARBA00005752"/>
    </source>
</evidence>
<feature type="domain" description="Glutamine amidotransferase type-2" evidence="11">
    <location>
        <begin position="2"/>
        <end position="217"/>
    </location>
</feature>
<evidence type="ECO:0000256" key="9">
    <source>
        <dbReference type="PIRSR" id="PIRSR001589-2"/>
    </source>
</evidence>
<keyword evidence="6 8" id="KW-0315">Glutamine amidotransferase</keyword>
<keyword evidence="4 9" id="KW-0547">Nucleotide-binding</keyword>
<proteinExistence type="inferred from homology"/>
<dbReference type="AlphaFoldDB" id="A0A517Y230"/>
<dbReference type="OrthoDB" id="9763290at2"/>
<dbReference type="InterPro" id="IPR033738">
    <property type="entry name" value="AsnB_N"/>
</dbReference>
<evidence type="ECO:0000313" key="13">
    <source>
        <dbReference type="Proteomes" id="UP000319576"/>
    </source>
</evidence>
<dbReference type="GO" id="GO:0005829">
    <property type="term" value="C:cytosol"/>
    <property type="evidence" value="ECO:0007669"/>
    <property type="project" value="TreeGrafter"/>
</dbReference>
<dbReference type="EMBL" id="CP036273">
    <property type="protein sequence ID" value="QDU23826.1"/>
    <property type="molecule type" value="Genomic_DNA"/>
</dbReference>
<evidence type="ECO:0000256" key="4">
    <source>
        <dbReference type="ARBA" id="ARBA00022741"/>
    </source>
</evidence>
<dbReference type="InterPro" id="IPR014729">
    <property type="entry name" value="Rossmann-like_a/b/a_fold"/>
</dbReference>
<name>A0A517Y230_9BACT</name>
<dbReference type="PIRSF" id="PIRSF001589">
    <property type="entry name" value="Asn_synthetase_glu-h"/>
    <property type="match status" value="1"/>
</dbReference>
<keyword evidence="5 9" id="KW-0067">ATP-binding</keyword>
<feature type="site" description="Important for beta-aspartyl-AMP intermediate formation" evidence="10">
    <location>
        <position position="378"/>
    </location>
</feature>
<dbReference type="GO" id="GO:0004066">
    <property type="term" value="F:asparagine synthase (glutamine-hydrolyzing) activity"/>
    <property type="evidence" value="ECO:0007669"/>
    <property type="project" value="UniProtKB-EC"/>
</dbReference>
<dbReference type="PROSITE" id="PS51278">
    <property type="entry name" value="GATASE_TYPE_2"/>
    <property type="match status" value="1"/>
</dbReference>
<comment type="catalytic activity">
    <reaction evidence="7">
        <text>L-aspartate + L-glutamine + ATP + H2O = L-asparagine + L-glutamate + AMP + diphosphate + H(+)</text>
        <dbReference type="Rhea" id="RHEA:12228"/>
        <dbReference type="ChEBI" id="CHEBI:15377"/>
        <dbReference type="ChEBI" id="CHEBI:15378"/>
        <dbReference type="ChEBI" id="CHEBI:29985"/>
        <dbReference type="ChEBI" id="CHEBI:29991"/>
        <dbReference type="ChEBI" id="CHEBI:30616"/>
        <dbReference type="ChEBI" id="CHEBI:33019"/>
        <dbReference type="ChEBI" id="CHEBI:58048"/>
        <dbReference type="ChEBI" id="CHEBI:58359"/>
        <dbReference type="ChEBI" id="CHEBI:456215"/>
        <dbReference type="EC" id="6.3.5.4"/>
    </reaction>
</comment>
<gene>
    <name evidence="12" type="primary">asnB_1</name>
    <name evidence="12" type="ORF">ETAA1_58340</name>
</gene>
<dbReference type="SUPFAM" id="SSF52402">
    <property type="entry name" value="Adenine nucleotide alpha hydrolases-like"/>
    <property type="match status" value="1"/>
</dbReference>
<keyword evidence="8" id="KW-0061">Asparagine biosynthesis</keyword>
<protein>
    <recommendedName>
        <fullName evidence="3">asparagine synthase (glutamine-hydrolyzing)</fullName>
        <ecNumber evidence="3">6.3.5.4</ecNumber>
    </recommendedName>
</protein>
<accession>A0A517Y230</accession>
<dbReference type="EC" id="6.3.5.4" evidence="3"/>
<dbReference type="InterPro" id="IPR051786">
    <property type="entry name" value="ASN_synthetase/amidase"/>
</dbReference>
<evidence type="ECO:0000256" key="6">
    <source>
        <dbReference type="ARBA" id="ARBA00022962"/>
    </source>
</evidence>
<evidence type="ECO:0000256" key="8">
    <source>
        <dbReference type="PIRSR" id="PIRSR001589-1"/>
    </source>
</evidence>
<comment type="similarity">
    <text evidence="2">Belongs to the asparagine synthetase family.</text>
</comment>
<dbReference type="Pfam" id="PF13537">
    <property type="entry name" value="GATase_7"/>
    <property type="match status" value="1"/>
</dbReference>
<dbReference type="CDD" id="cd01991">
    <property type="entry name" value="Asn_synthase_B_C"/>
    <property type="match status" value="1"/>
</dbReference>
<dbReference type="Pfam" id="PF00733">
    <property type="entry name" value="Asn_synthase"/>
    <property type="match status" value="1"/>
</dbReference>
<dbReference type="GO" id="GO:0006529">
    <property type="term" value="P:asparagine biosynthetic process"/>
    <property type="evidence" value="ECO:0007669"/>
    <property type="project" value="UniProtKB-KW"/>
</dbReference>
<feature type="binding site" evidence="9">
    <location>
        <position position="100"/>
    </location>
    <ligand>
        <name>L-glutamine</name>
        <dbReference type="ChEBI" id="CHEBI:58359"/>
    </ligand>
</feature>
<dbReference type="Gene3D" id="3.40.50.620">
    <property type="entry name" value="HUPs"/>
    <property type="match status" value="1"/>
</dbReference>
<evidence type="ECO:0000256" key="1">
    <source>
        <dbReference type="ARBA" id="ARBA00005187"/>
    </source>
</evidence>
<evidence type="ECO:0000256" key="3">
    <source>
        <dbReference type="ARBA" id="ARBA00012737"/>
    </source>
</evidence>
<evidence type="ECO:0000256" key="10">
    <source>
        <dbReference type="PIRSR" id="PIRSR001589-3"/>
    </source>
</evidence>
<dbReference type="KEGG" id="uli:ETAA1_58340"/>
<dbReference type="PANTHER" id="PTHR43284:SF1">
    <property type="entry name" value="ASPARAGINE SYNTHETASE"/>
    <property type="match status" value="1"/>
</dbReference>
<evidence type="ECO:0000313" key="12">
    <source>
        <dbReference type="EMBL" id="QDU23826.1"/>
    </source>
</evidence>
<keyword evidence="8" id="KW-0028">Amino-acid biosynthesis</keyword>
<dbReference type="GO" id="GO:0005524">
    <property type="term" value="F:ATP binding"/>
    <property type="evidence" value="ECO:0007669"/>
    <property type="project" value="UniProtKB-KW"/>
</dbReference>
<evidence type="ECO:0000256" key="5">
    <source>
        <dbReference type="ARBA" id="ARBA00022840"/>
    </source>
</evidence>
<dbReference type="SUPFAM" id="SSF56235">
    <property type="entry name" value="N-terminal nucleophile aminohydrolases (Ntn hydrolases)"/>
    <property type="match status" value="1"/>
</dbReference>
<keyword evidence="13" id="KW-1185">Reference proteome</keyword>
<keyword evidence="12" id="KW-0436">Ligase</keyword>
<dbReference type="Gene3D" id="3.60.20.10">
    <property type="entry name" value="Glutamine Phosphoribosylpyrophosphate, subunit 1, domain 1"/>
    <property type="match status" value="1"/>
</dbReference>
<dbReference type="Proteomes" id="UP000319576">
    <property type="component" value="Chromosome"/>
</dbReference>
<comment type="pathway">
    <text evidence="1">Amino-acid biosynthesis; L-asparagine biosynthesis; L-asparagine from L-aspartate (L-Gln route): step 1/1.</text>
</comment>
<dbReference type="RefSeq" id="WP_145244043.1">
    <property type="nucleotide sequence ID" value="NZ_CP036273.1"/>
</dbReference>
<sequence>MCGIAGMIDLGGKRAAPHGAVAAMARALYHRGPDEDGFLSEPGLELANTRLSIIGLADGRQPISNEDGSVWTVFNGEFFDYPEKRQALEAKGHRFRTHTDTEIIPHLWEDHRHGLFEHLKGQFAVCVWDKKTNEVVLGRDRSGICPLFTAVRRHDGTDWLLFASEAKALFASGLVQPKADWRGLNHVFTFFALPGPVTVFDGVTILQPGHYLHLKLGNCTPAEAEKQTHYWRVSYPDHGQEEYGADEKKTVDGFEEVLLAAVNRRLRADVPVVSYLSGGVDSSLVVAMANKVLGRPIPTFTISIQGEGLNEENEALHVARHLGCTPFVVKSGHADLRARYPELIGAAEIPVVDTSCLALLQLARSVHEQGYKVALTGEGADEWLGGYSWFKVNKLIGFLDRTPVFPVGGALRTLFLKATGQPNFPFSNYKKTLAKIGGPNGWLDLYGMMSLNKLRFFTPELREKALTTSPWDEINLHPDLTRWHPFNRQMYLGSRIMLPGHLLSSKGDRVAMHSSVETRYAFLDEDVIGYMSKLHPRWKLRGVMKDKFVERKVAERWLPADVAWRRKMMFRAPMDSWSAVDGAGGWIEQVLSADSLKKAGYFDLAAVAAARAKLPTMRRGIARTGLEMGLTAVTATQVWHHLYLGGGLCDLPTRVANPGSPGLAAAG</sequence>
<evidence type="ECO:0000259" key="11">
    <source>
        <dbReference type="PROSITE" id="PS51278"/>
    </source>
</evidence>
<reference evidence="12 13" key="1">
    <citation type="submission" date="2019-02" db="EMBL/GenBank/DDBJ databases">
        <title>Deep-cultivation of Planctomycetes and their phenomic and genomic characterization uncovers novel biology.</title>
        <authorList>
            <person name="Wiegand S."/>
            <person name="Jogler M."/>
            <person name="Boedeker C."/>
            <person name="Pinto D."/>
            <person name="Vollmers J."/>
            <person name="Rivas-Marin E."/>
            <person name="Kohn T."/>
            <person name="Peeters S.H."/>
            <person name="Heuer A."/>
            <person name="Rast P."/>
            <person name="Oberbeckmann S."/>
            <person name="Bunk B."/>
            <person name="Jeske O."/>
            <person name="Meyerdierks A."/>
            <person name="Storesund J.E."/>
            <person name="Kallscheuer N."/>
            <person name="Luecker S."/>
            <person name="Lage O.M."/>
            <person name="Pohl T."/>
            <person name="Merkel B.J."/>
            <person name="Hornburger P."/>
            <person name="Mueller R.-W."/>
            <person name="Bruemmer F."/>
            <person name="Labrenz M."/>
            <person name="Spormann A.M."/>
            <person name="Op den Camp H."/>
            <person name="Overmann J."/>
            <person name="Amann R."/>
            <person name="Jetten M.S.M."/>
            <person name="Mascher T."/>
            <person name="Medema M.H."/>
            <person name="Devos D.P."/>
            <person name="Kaster A.-K."/>
            <person name="Ovreas L."/>
            <person name="Rohde M."/>
            <person name="Galperin M.Y."/>
            <person name="Jogler C."/>
        </authorList>
    </citation>
    <scope>NUCLEOTIDE SEQUENCE [LARGE SCALE GENOMIC DNA]</scope>
    <source>
        <strain evidence="12 13">ETA_A1</strain>
    </source>
</reference>
<dbReference type="InterPro" id="IPR006426">
    <property type="entry name" value="Asn_synth_AEB"/>
</dbReference>
<dbReference type="NCBIfam" id="TIGR01536">
    <property type="entry name" value="asn_synth_AEB"/>
    <property type="match status" value="1"/>
</dbReference>
<dbReference type="InterPro" id="IPR001962">
    <property type="entry name" value="Asn_synthase"/>
</dbReference>
<dbReference type="PANTHER" id="PTHR43284">
    <property type="entry name" value="ASPARAGINE SYNTHETASE (GLUTAMINE-HYDROLYZING)"/>
    <property type="match status" value="1"/>
</dbReference>
<dbReference type="CDD" id="cd00712">
    <property type="entry name" value="AsnB"/>
    <property type="match status" value="1"/>
</dbReference>
<dbReference type="InterPro" id="IPR017932">
    <property type="entry name" value="GATase_2_dom"/>
</dbReference>
<organism evidence="12 13">
    <name type="scientific">Urbifossiella limnaea</name>
    <dbReference type="NCBI Taxonomy" id="2528023"/>
    <lineage>
        <taxon>Bacteria</taxon>
        <taxon>Pseudomonadati</taxon>
        <taxon>Planctomycetota</taxon>
        <taxon>Planctomycetia</taxon>
        <taxon>Gemmatales</taxon>
        <taxon>Gemmataceae</taxon>
        <taxon>Urbifossiella</taxon>
    </lineage>
</organism>
<feature type="active site" description="For GATase activity" evidence="8">
    <location>
        <position position="2"/>
    </location>
</feature>